<dbReference type="SMART" id="SM00388">
    <property type="entry name" value="HisKA"/>
    <property type="match status" value="1"/>
</dbReference>
<dbReference type="PROSITE" id="PS50109">
    <property type="entry name" value="HIS_KIN"/>
    <property type="match status" value="1"/>
</dbReference>
<dbReference type="Gene3D" id="3.30.565.10">
    <property type="entry name" value="Histidine kinase-like ATPase, C-terminal domain"/>
    <property type="match status" value="1"/>
</dbReference>
<evidence type="ECO:0000259" key="8">
    <source>
        <dbReference type="PROSITE" id="PS50112"/>
    </source>
</evidence>
<dbReference type="RefSeq" id="WP_184097591.1">
    <property type="nucleotide sequence ID" value="NZ_JACHHN010000001.1"/>
</dbReference>
<dbReference type="Pfam" id="PF08448">
    <property type="entry name" value="PAS_4"/>
    <property type="match status" value="1"/>
</dbReference>
<evidence type="ECO:0000256" key="6">
    <source>
        <dbReference type="SAM" id="Phobius"/>
    </source>
</evidence>
<comment type="catalytic activity">
    <reaction evidence="1">
        <text>ATP + protein L-histidine = ADP + protein N-phospho-L-histidine.</text>
        <dbReference type="EC" id="2.7.13.3"/>
    </reaction>
</comment>
<evidence type="ECO:0000256" key="3">
    <source>
        <dbReference type="ARBA" id="ARBA00022553"/>
    </source>
</evidence>
<comment type="caution">
    <text evidence="10">The sequence shown here is derived from an EMBL/GenBank/DDBJ whole genome shotgun (WGS) entry which is preliminary data.</text>
</comment>
<keyword evidence="4" id="KW-0808">Transferase</keyword>
<dbReference type="AlphaFoldDB" id="A0A840RC84"/>
<keyword evidence="3" id="KW-0597">Phosphoprotein</keyword>
<dbReference type="SMART" id="SM00086">
    <property type="entry name" value="PAC"/>
    <property type="match status" value="2"/>
</dbReference>
<dbReference type="InterPro" id="IPR013656">
    <property type="entry name" value="PAS_4"/>
</dbReference>
<evidence type="ECO:0000256" key="1">
    <source>
        <dbReference type="ARBA" id="ARBA00000085"/>
    </source>
</evidence>
<evidence type="ECO:0000259" key="7">
    <source>
        <dbReference type="PROSITE" id="PS50109"/>
    </source>
</evidence>
<dbReference type="InterPro" id="IPR036890">
    <property type="entry name" value="HATPase_C_sf"/>
</dbReference>
<proteinExistence type="predicted"/>
<dbReference type="NCBIfam" id="TIGR00229">
    <property type="entry name" value="sensory_box"/>
    <property type="match status" value="3"/>
</dbReference>
<dbReference type="PANTHER" id="PTHR43047:SF64">
    <property type="entry name" value="HISTIDINE KINASE CONTAINING CHEY-HOMOLOGOUS RECEIVER DOMAIN AND PAS DOMAIN-RELATED"/>
    <property type="match status" value="1"/>
</dbReference>
<evidence type="ECO:0000256" key="5">
    <source>
        <dbReference type="ARBA" id="ARBA00022777"/>
    </source>
</evidence>
<dbReference type="Gene3D" id="3.30.450.20">
    <property type="entry name" value="PAS domain"/>
    <property type="match status" value="5"/>
</dbReference>
<dbReference type="Pfam" id="PF00512">
    <property type="entry name" value="HisKA"/>
    <property type="match status" value="1"/>
</dbReference>
<feature type="transmembrane region" description="Helical" evidence="6">
    <location>
        <begin position="21"/>
        <end position="43"/>
    </location>
</feature>
<feature type="transmembrane region" description="Helical" evidence="6">
    <location>
        <begin position="301"/>
        <end position="323"/>
    </location>
</feature>
<dbReference type="PRINTS" id="PR00344">
    <property type="entry name" value="BCTRLSENSOR"/>
</dbReference>
<keyword evidence="5" id="KW-0418">Kinase</keyword>
<dbReference type="PROSITE" id="PS50112">
    <property type="entry name" value="PAS"/>
    <property type="match status" value="3"/>
</dbReference>
<feature type="domain" description="PAS" evidence="8">
    <location>
        <begin position="343"/>
        <end position="378"/>
    </location>
</feature>
<sequence length="968" mass="108389">MEWPFSSRGQSVPRQSSLRPMRVGLVSFYVILLAGCGLVLAWLTLRDYDASLDEARRQNLLLARSLDEQTTRTFISAEQAIQGAVDRLEVAGGVTNADPQDISRELRSRLRLTPQVSDIVTVDEHGMVHSSGAHPGIHDIDYSDRAWLQYHRDSTDPRFLVSSPVLGKVSDTWMIPVSHRVDKPDGSFGGVVAAGIQPEYFNRFYRSLKLPAGTHIKLLRSDGILLLNYPLDPRELGRNMRASDATRFDQSRQNHGAFYTDNTQPGNEKLVTFLVSEGELPMIVMVTSDLDVVLEKFHSDLLGRTVSALLLILVVSALLFLLLRQIRRVEQIESRLYLTQFTVDEAPDVILWADRQAFVRYANRAASAITGYHHEELLRMRFLDLYPHITDPQWQEFWQRLRLEKRMVHITHQRNQEGALQPVEITFNYVEFFQEAYICSTVRDITEQQNSERELRRHRDHLQDLVLERTAEIRTVLDASPLAIMLSVRNTIRLVNPAFEILFGYAASDIIGLPTRVIHASEARYNELATTIWARINTGGVFRGEIELFRRDHSGFWAMLYAKALVPGDPSKGMILVIEDVTAQRIAAQALRQSERLKRTIIDTTADGFILIDTHHHIVDVNHAFCQVLGLRREDLIGEQPAVIWGEPADRIFPASLSNESPSENRLSEVTLIDANGEPLPFLVSSAAILDDQHRLEYAFAFLTNISHLKDIERRLMEARDAAEEANISKSAFLANMSHELRTPMHAILSFSEMGISKAQRGEPGALARYFERIHSSGNRLLVLLNDLLDMSRLEANKMRYDKSRHCLQVAVQGAAAEIAPLLSAQNLRLDIEEDTPALYAVFDQARLMQVVVNLLSNAIKFSPPDGVIEIRFLGEASMANGVPGVGLTVRDHGPGIPDGELESIFDKFIQSTRVRAEAGGTGLGLAISKQIMEDHNGSVSAANHPDGGAVFTVLLQVEAQVTTTAAG</sequence>
<evidence type="ECO:0000259" key="9">
    <source>
        <dbReference type="PROSITE" id="PS50113"/>
    </source>
</evidence>
<dbReference type="InterPro" id="IPR003594">
    <property type="entry name" value="HATPase_dom"/>
</dbReference>
<evidence type="ECO:0000313" key="11">
    <source>
        <dbReference type="Proteomes" id="UP000543030"/>
    </source>
</evidence>
<name>A0A840RC84_9NEIS</name>
<dbReference type="SMART" id="SM00387">
    <property type="entry name" value="HATPase_c"/>
    <property type="match status" value="1"/>
</dbReference>
<dbReference type="SUPFAM" id="SSF55874">
    <property type="entry name" value="ATPase domain of HSP90 chaperone/DNA topoisomerase II/histidine kinase"/>
    <property type="match status" value="1"/>
</dbReference>
<dbReference type="PANTHER" id="PTHR43047">
    <property type="entry name" value="TWO-COMPONENT HISTIDINE PROTEIN KINASE"/>
    <property type="match status" value="1"/>
</dbReference>
<dbReference type="CDD" id="cd12914">
    <property type="entry name" value="PDC1_DGC_like"/>
    <property type="match status" value="1"/>
</dbReference>
<feature type="domain" description="PAS" evidence="8">
    <location>
        <begin position="469"/>
        <end position="512"/>
    </location>
</feature>
<dbReference type="Pfam" id="PF13188">
    <property type="entry name" value="PAS_8"/>
    <property type="match status" value="1"/>
</dbReference>
<feature type="domain" description="PAC" evidence="9">
    <location>
        <begin position="666"/>
        <end position="718"/>
    </location>
</feature>
<dbReference type="InterPro" id="IPR001610">
    <property type="entry name" value="PAC"/>
</dbReference>
<feature type="domain" description="PAS" evidence="8">
    <location>
        <begin position="594"/>
        <end position="640"/>
    </location>
</feature>
<dbReference type="Pfam" id="PF02518">
    <property type="entry name" value="HATPase_c"/>
    <property type="match status" value="1"/>
</dbReference>
<dbReference type="SMART" id="SM00091">
    <property type="entry name" value="PAS"/>
    <property type="match status" value="3"/>
</dbReference>
<feature type="domain" description="PAC" evidence="9">
    <location>
        <begin position="542"/>
        <end position="593"/>
    </location>
</feature>
<keyword evidence="11" id="KW-1185">Reference proteome</keyword>
<protein>
    <recommendedName>
        <fullName evidence="2">histidine kinase</fullName>
        <ecNumber evidence="2">2.7.13.3</ecNumber>
    </recommendedName>
</protein>
<dbReference type="InterPro" id="IPR000700">
    <property type="entry name" value="PAS-assoc_C"/>
</dbReference>
<dbReference type="PROSITE" id="PS50113">
    <property type="entry name" value="PAC"/>
    <property type="match status" value="2"/>
</dbReference>
<dbReference type="Pfam" id="PF13426">
    <property type="entry name" value="PAS_9"/>
    <property type="match status" value="1"/>
</dbReference>
<organism evidence="10 11">
    <name type="scientific">Silvimonas terrae</name>
    <dbReference type="NCBI Taxonomy" id="300266"/>
    <lineage>
        <taxon>Bacteria</taxon>
        <taxon>Pseudomonadati</taxon>
        <taxon>Pseudomonadota</taxon>
        <taxon>Betaproteobacteria</taxon>
        <taxon>Neisseriales</taxon>
        <taxon>Chitinibacteraceae</taxon>
        <taxon>Silvimonas</taxon>
    </lineage>
</organism>
<evidence type="ECO:0000313" key="10">
    <source>
        <dbReference type="EMBL" id="MBB5190003.1"/>
    </source>
</evidence>
<dbReference type="GO" id="GO:0000155">
    <property type="term" value="F:phosphorelay sensor kinase activity"/>
    <property type="evidence" value="ECO:0007669"/>
    <property type="project" value="InterPro"/>
</dbReference>
<dbReference type="Proteomes" id="UP000543030">
    <property type="component" value="Unassembled WGS sequence"/>
</dbReference>
<evidence type="ECO:0000256" key="2">
    <source>
        <dbReference type="ARBA" id="ARBA00012438"/>
    </source>
</evidence>
<dbReference type="SUPFAM" id="SSF55785">
    <property type="entry name" value="PYP-like sensor domain (PAS domain)"/>
    <property type="match status" value="3"/>
</dbReference>
<dbReference type="InterPro" id="IPR000014">
    <property type="entry name" value="PAS"/>
</dbReference>
<dbReference type="EC" id="2.7.13.3" evidence="2"/>
<dbReference type="InterPro" id="IPR005467">
    <property type="entry name" value="His_kinase_dom"/>
</dbReference>
<dbReference type="CDD" id="cd12915">
    <property type="entry name" value="PDC2_DGC_like"/>
    <property type="match status" value="1"/>
</dbReference>
<feature type="domain" description="Histidine kinase" evidence="7">
    <location>
        <begin position="736"/>
        <end position="960"/>
    </location>
</feature>
<dbReference type="EMBL" id="JACHHN010000001">
    <property type="protein sequence ID" value="MBB5190003.1"/>
    <property type="molecule type" value="Genomic_DNA"/>
</dbReference>
<dbReference type="SUPFAM" id="SSF47384">
    <property type="entry name" value="Homodimeric domain of signal transducing histidine kinase"/>
    <property type="match status" value="1"/>
</dbReference>
<dbReference type="CDD" id="cd00130">
    <property type="entry name" value="PAS"/>
    <property type="match status" value="3"/>
</dbReference>
<dbReference type="InterPro" id="IPR035965">
    <property type="entry name" value="PAS-like_dom_sf"/>
</dbReference>
<keyword evidence="6" id="KW-1133">Transmembrane helix</keyword>
<keyword evidence="6" id="KW-0472">Membrane</keyword>
<dbReference type="Gene3D" id="1.10.287.130">
    <property type="match status" value="1"/>
</dbReference>
<evidence type="ECO:0000256" key="4">
    <source>
        <dbReference type="ARBA" id="ARBA00022679"/>
    </source>
</evidence>
<dbReference type="InterPro" id="IPR036097">
    <property type="entry name" value="HisK_dim/P_sf"/>
</dbReference>
<reference evidence="10 11" key="1">
    <citation type="submission" date="2020-08" db="EMBL/GenBank/DDBJ databases">
        <title>Genomic Encyclopedia of Type Strains, Phase IV (KMG-IV): sequencing the most valuable type-strain genomes for metagenomic binning, comparative biology and taxonomic classification.</title>
        <authorList>
            <person name="Goeker M."/>
        </authorList>
    </citation>
    <scope>NUCLEOTIDE SEQUENCE [LARGE SCALE GENOMIC DNA]</scope>
    <source>
        <strain evidence="10 11">DSM 18233</strain>
    </source>
</reference>
<dbReference type="InterPro" id="IPR004358">
    <property type="entry name" value="Sig_transdc_His_kin-like_C"/>
</dbReference>
<accession>A0A840RC84</accession>
<dbReference type="InterPro" id="IPR003661">
    <property type="entry name" value="HisK_dim/P_dom"/>
</dbReference>
<dbReference type="CDD" id="cd00082">
    <property type="entry name" value="HisKA"/>
    <property type="match status" value="1"/>
</dbReference>
<gene>
    <name evidence="10" type="ORF">HNQ50_000713</name>
</gene>
<keyword evidence="6" id="KW-0812">Transmembrane</keyword>